<feature type="signal peptide" evidence="1">
    <location>
        <begin position="1"/>
        <end position="22"/>
    </location>
</feature>
<name>A0A0W0GBZ8_MONRR</name>
<dbReference type="EMBL" id="LATX01000504">
    <property type="protein sequence ID" value="KTB46070.1"/>
    <property type="molecule type" value="Genomic_DNA"/>
</dbReference>
<evidence type="ECO:0000313" key="2">
    <source>
        <dbReference type="EMBL" id="KTB46070.1"/>
    </source>
</evidence>
<sequence length="177" mass="20159">MFNNTLIRIQLMMLLFIQITLAAGPVNPKWIDCRCSTSKSHWNNKGTDDACQHLKDVNSLDSTEAWKIYDRNNVVACRVTYDTWGKLDKLGGWADWWRDSLCKGREKLADGEYPHSLTNGDGNGPRIPIILPRIGLTEIQAASEQLIPITPRTHLSHFLDSVHDLCRNFKLEVLQSK</sequence>
<proteinExistence type="predicted"/>
<feature type="chain" id="PRO_5006902538" evidence="1">
    <location>
        <begin position="23"/>
        <end position="177"/>
    </location>
</feature>
<organism evidence="2 3">
    <name type="scientific">Moniliophthora roreri</name>
    <name type="common">Frosty pod rot fungus</name>
    <name type="synonym">Monilia roreri</name>
    <dbReference type="NCBI Taxonomy" id="221103"/>
    <lineage>
        <taxon>Eukaryota</taxon>
        <taxon>Fungi</taxon>
        <taxon>Dikarya</taxon>
        <taxon>Basidiomycota</taxon>
        <taxon>Agaricomycotina</taxon>
        <taxon>Agaricomycetes</taxon>
        <taxon>Agaricomycetidae</taxon>
        <taxon>Agaricales</taxon>
        <taxon>Marasmiineae</taxon>
        <taxon>Marasmiaceae</taxon>
        <taxon>Moniliophthora</taxon>
    </lineage>
</organism>
<reference evidence="2 3" key="1">
    <citation type="submission" date="2015-12" db="EMBL/GenBank/DDBJ databases">
        <title>Draft genome sequence of Moniliophthora roreri, the causal agent of frosty pod rot of cacao.</title>
        <authorList>
            <person name="Aime M.C."/>
            <person name="Diaz-Valderrama J.R."/>
            <person name="Kijpornyongpan T."/>
            <person name="Phillips-Mora W."/>
        </authorList>
    </citation>
    <scope>NUCLEOTIDE SEQUENCE [LARGE SCALE GENOMIC DNA]</scope>
    <source>
        <strain evidence="2 3">MCA 2952</strain>
    </source>
</reference>
<accession>A0A0W0GBZ8</accession>
<evidence type="ECO:0000256" key="1">
    <source>
        <dbReference type="SAM" id="SignalP"/>
    </source>
</evidence>
<dbReference type="AlphaFoldDB" id="A0A0W0GBZ8"/>
<evidence type="ECO:0000313" key="3">
    <source>
        <dbReference type="Proteomes" id="UP000054988"/>
    </source>
</evidence>
<gene>
    <name evidence="2" type="ORF">WG66_1353</name>
</gene>
<keyword evidence="1" id="KW-0732">Signal</keyword>
<comment type="caution">
    <text evidence="2">The sequence shown here is derived from an EMBL/GenBank/DDBJ whole genome shotgun (WGS) entry which is preliminary data.</text>
</comment>
<dbReference type="Proteomes" id="UP000054988">
    <property type="component" value="Unassembled WGS sequence"/>
</dbReference>
<protein>
    <submittedName>
        <fullName evidence="2">Uncharacterized protein</fullName>
    </submittedName>
</protein>